<dbReference type="EMBL" id="VFPT01000001">
    <property type="protein sequence ID" value="TQM92219.1"/>
    <property type="molecule type" value="Genomic_DNA"/>
</dbReference>
<protein>
    <submittedName>
        <fullName evidence="3">Rod binding protein</fullName>
    </submittedName>
</protein>
<feature type="region of interest" description="Disordered" evidence="1">
    <location>
        <begin position="1"/>
        <end position="26"/>
    </location>
</feature>
<evidence type="ECO:0000313" key="3">
    <source>
        <dbReference type="EMBL" id="TQM92219.1"/>
    </source>
</evidence>
<reference evidence="3 4" key="1">
    <citation type="submission" date="2019-06" db="EMBL/GenBank/DDBJ databases">
        <title>Genomic Encyclopedia of Archaeal and Bacterial Type Strains, Phase II (KMG-II): from individual species to whole genera.</title>
        <authorList>
            <person name="Goeker M."/>
        </authorList>
    </citation>
    <scope>NUCLEOTIDE SEQUENCE [LARGE SCALE GENOMIC DNA]</scope>
    <source>
        <strain evidence="3 4">DSM 18423</strain>
    </source>
</reference>
<keyword evidence="4" id="KW-1185">Reference proteome</keyword>
<evidence type="ECO:0000259" key="2">
    <source>
        <dbReference type="Pfam" id="PF10135"/>
    </source>
</evidence>
<dbReference type="InterPro" id="IPR019301">
    <property type="entry name" value="Flagellar_prot_FlgJ_N"/>
</dbReference>
<name>A0A543KAY3_9RHOB</name>
<dbReference type="AlphaFoldDB" id="A0A543KAY3"/>
<feature type="domain" description="Flagellar protein FlgJ N-terminal" evidence="2">
    <location>
        <begin position="48"/>
        <end position="87"/>
    </location>
</feature>
<comment type="caution">
    <text evidence="3">The sequence shown here is derived from an EMBL/GenBank/DDBJ whole genome shotgun (WGS) entry which is preliminary data.</text>
</comment>
<proteinExistence type="predicted"/>
<evidence type="ECO:0000256" key="1">
    <source>
        <dbReference type="SAM" id="MobiDB-lite"/>
    </source>
</evidence>
<organism evidence="3 4">
    <name type="scientific">Roseinatronobacter monicus</name>
    <dbReference type="NCBI Taxonomy" id="393481"/>
    <lineage>
        <taxon>Bacteria</taxon>
        <taxon>Pseudomonadati</taxon>
        <taxon>Pseudomonadota</taxon>
        <taxon>Alphaproteobacteria</taxon>
        <taxon>Rhodobacterales</taxon>
        <taxon>Paracoccaceae</taxon>
        <taxon>Roseinatronobacter</taxon>
    </lineage>
</organism>
<dbReference type="Proteomes" id="UP000320582">
    <property type="component" value="Unassembled WGS sequence"/>
</dbReference>
<dbReference type="RefSeq" id="WP_142079966.1">
    <property type="nucleotide sequence ID" value="NZ_VFPT01000001.1"/>
</dbReference>
<dbReference type="Pfam" id="PF10135">
    <property type="entry name" value="Rod-binding"/>
    <property type="match status" value="1"/>
</dbReference>
<accession>A0A543KAY3</accession>
<sequence length="102" mass="10299">MHIVPNAQAMAQASNPHISTKHAPDLAQTAQNFEAAILAELLRAAGAEQTGTPFGGGIGEDQFASILLDAQAQRIAAAGGIGLAEMALRGLLAHSSEATSAP</sequence>
<feature type="compositionally biased region" description="Polar residues" evidence="1">
    <location>
        <begin position="9"/>
        <end position="18"/>
    </location>
</feature>
<evidence type="ECO:0000313" key="4">
    <source>
        <dbReference type="Proteomes" id="UP000320582"/>
    </source>
</evidence>
<gene>
    <name evidence="3" type="ORF">BD293_0812</name>
</gene>